<evidence type="ECO:0000313" key="2">
    <source>
        <dbReference type="EMBL" id="KAG8508119.1"/>
    </source>
</evidence>
<gene>
    <name evidence="2" type="ORF">J0S82_001621</name>
</gene>
<dbReference type="EMBL" id="JAGFMF010012069">
    <property type="protein sequence ID" value="KAG8508119.1"/>
    <property type="molecule type" value="Genomic_DNA"/>
</dbReference>
<evidence type="ECO:0000256" key="1">
    <source>
        <dbReference type="SAM" id="MobiDB-lite"/>
    </source>
</evidence>
<accession>A0A8J6DGZ3</accession>
<sequence length="179" mass="20610">MSNSLGAWKRKKEWQEATEQIDEVQSEIDLMNKPKRSELIAKIPNFEVTFVNHPQKCPYCLGRRMKRDCFIWQELKMALLKGHFDKMSSPLACFIVTFNGHPCSLRCKQRNQRAAFPGLLTFPAQCYLLPDMDGEEGGGEEDDDDEGLENSDEEGDEDKEDDAGRKERRMKEKMTNGTL</sequence>
<reference evidence="2" key="1">
    <citation type="journal article" date="2021" name="Evol. Appl.">
        <title>The genome of the Pyrenean desman and the effects of bottlenecks and inbreeding on the genomic landscape of an endangered species.</title>
        <authorList>
            <person name="Escoda L."/>
            <person name="Castresana J."/>
        </authorList>
    </citation>
    <scope>NUCLEOTIDE SEQUENCE</scope>
    <source>
        <strain evidence="2">IBE-C5619</strain>
    </source>
</reference>
<feature type="non-terminal residue" evidence="2">
    <location>
        <position position="1"/>
    </location>
</feature>
<feature type="compositionally biased region" description="Basic and acidic residues" evidence="1">
    <location>
        <begin position="162"/>
        <end position="179"/>
    </location>
</feature>
<name>A0A8J6DGZ3_GALPY</name>
<evidence type="ECO:0000313" key="3">
    <source>
        <dbReference type="Proteomes" id="UP000700334"/>
    </source>
</evidence>
<feature type="region of interest" description="Disordered" evidence="1">
    <location>
        <begin position="132"/>
        <end position="179"/>
    </location>
</feature>
<keyword evidence="3" id="KW-1185">Reference proteome</keyword>
<proteinExistence type="predicted"/>
<organism evidence="2 3">
    <name type="scientific">Galemys pyrenaicus</name>
    <name type="common">Iberian desman</name>
    <name type="synonym">Pyrenean desman</name>
    <dbReference type="NCBI Taxonomy" id="202257"/>
    <lineage>
        <taxon>Eukaryota</taxon>
        <taxon>Metazoa</taxon>
        <taxon>Chordata</taxon>
        <taxon>Craniata</taxon>
        <taxon>Vertebrata</taxon>
        <taxon>Euteleostomi</taxon>
        <taxon>Mammalia</taxon>
        <taxon>Eutheria</taxon>
        <taxon>Laurasiatheria</taxon>
        <taxon>Eulipotyphla</taxon>
        <taxon>Talpidae</taxon>
        <taxon>Galemys</taxon>
    </lineage>
</organism>
<feature type="compositionally biased region" description="Acidic residues" evidence="1">
    <location>
        <begin position="132"/>
        <end position="161"/>
    </location>
</feature>
<dbReference type="Proteomes" id="UP000700334">
    <property type="component" value="Unassembled WGS sequence"/>
</dbReference>
<protein>
    <submittedName>
        <fullName evidence="2">Uncharacterized protein</fullName>
    </submittedName>
</protein>
<comment type="caution">
    <text evidence="2">The sequence shown here is derived from an EMBL/GenBank/DDBJ whole genome shotgun (WGS) entry which is preliminary data.</text>
</comment>
<dbReference type="AlphaFoldDB" id="A0A8J6DGZ3"/>